<dbReference type="InterPro" id="IPR052340">
    <property type="entry name" value="RNase_Y/CdgJ"/>
</dbReference>
<dbReference type="Gene3D" id="1.10.3210.10">
    <property type="entry name" value="Hypothetical protein af1432"/>
    <property type="match status" value="1"/>
</dbReference>
<dbReference type="AlphaFoldDB" id="A0A7J0BK88"/>
<evidence type="ECO:0000313" key="3">
    <source>
        <dbReference type="EMBL" id="GFM33592.1"/>
    </source>
</evidence>
<protein>
    <recommendedName>
        <fullName evidence="2">HDOD domain-containing protein</fullName>
    </recommendedName>
</protein>
<dbReference type="InterPro" id="IPR035919">
    <property type="entry name" value="EAL_sf"/>
</dbReference>
<dbReference type="InterPro" id="IPR014408">
    <property type="entry name" value="dGMP_Pdiesterase_EAL/HD-GYP"/>
</dbReference>
<keyword evidence="4" id="KW-1185">Reference proteome</keyword>
<dbReference type="EMBL" id="BLVO01000013">
    <property type="protein sequence ID" value="GFM33592.1"/>
    <property type="molecule type" value="Genomic_DNA"/>
</dbReference>
<dbReference type="InterPro" id="IPR001633">
    <property type="entry name" value="EAL_dom"/>
</dbReference>
<dbReference type="PANTHER" id="PTHR33525">
    <property type="match status" value="1"/>
</dbReference>
<dbReference type="SUPFAM" id="SSF109604">
    <property type="entry name" value="HD-domain/PDEase-like"/>
    <property type="match status" value="1"/>
</dbReference>
<evidence type="ECO:0000313" key="4">
    <source>
        <dbReference type="Proteomes" id="UP000503840"/>
    </source>
</evidence>
<organism evidence="3 4">
    <name type="scientific">Desulfovibrio subterraneus</name>
    <dbReference type="NCBI Taxonomy" id="2718620"/>
    <lineage>
        <taxon>Bacteria</taxon>
        <taxon>Pseudomonadati</taxon>
        <taxon>Thermodesulfobacteriota</taxon>
        <taxon>Desulfovibrionia</taxon>
        <taxon>Desulfovibrionales</taxon>
        <taxon>Desulfovibrionaceae</taxon>
        <taxon>Desulfovibrio</taxon>
    </lineage>
</organism>
<dbReference type="Gene3D" id="3.20.20.450">
    <property type="entry name" value="EAL domain"/>
    <property type="match status" value="1"/>
</dbReference>
<dbReference type="SUPFAM" id="SSF141868">
    <property type="entry name" value="EAL domain-like"/>
    <property type="match status" value="1"/>
</dbReference>
<sequence>MLKRFRSLFDSRSDAPSGAAVDSSAEANGGYAHVHTRSTLVARQPIFDRDSHIWGFELLFRQPPDMLHFPEHVDSSIATSSVISDGFSIVQPVLLPEQKVLINFSAELLTERIPSILPAAQCGVEILETVTPTREVLQSLIQLKREGYLLAVDDYTGQSELQLFIKVADIVKVEVLGRELADVYDNVKRLQEFPCKLLAEKIEDRDTFLKCHEMGFDLFQGFFFARPEIMRGKKLSSSQAIKMRLLAKLGDDNFEISEVGEILRSDVSLVYKFMRYLNSVHFGLPTKVKSVEHGVTLLGTQKLKQWLCVTVLSDLEATPMSRHIVSQSAQRGKFLELLGKDARREQEPASLFLLGLLSLIETLLSVSLDSLLQDMPIEEAMVAALKGEESGYSPWLRLVSHYERAEWDKAMMDIELLGLNEQQVLKAYEQSLLWAASFFR</sequence>
<dbReference type="PIRSF" id="PIRSF003180">
    <property type="entry name" value="DiGMPpdiest_YuxH"/>
    <property type="match status" value="1"/>
</dbReference>
<dbReference type="SMART" id="SM00052">
    <property type="entry name" value="EAL"/>
    <property type="match status" value="1"/>
</dbReference>
<dbReference type="InterPro" id="IPR013976">
    <property type="entry name" value="HDOD"/>
</dbReference>
<reference evidence="3 4" key="1">
    <citation type="submission" date="2020-05" db="EMBL/GenBank/DDBJ databases">
        <title>Draft genome sequence of Desulfovibrio sp. strain HN2T.</title>
        <authorList>
            <person name="Ueno A."/>
            <person name="Tamazawa S."/>
            <person name="Tamamura S."/>
            <person name="Murakami T."/>
            <person name="Kiyama T."/>
            <person name="Inomata H."/>
            <person name="Amano Y."/>
            <person name="Miyakawa K."/>
            <person name="Tamaki H."/>
            <person name="Naganuma T."/>
            <person name="Kaneko K."/>
        </authorList>
    </citation>
    <scope>NUCLEOTIDE SEQUENCE [LARGE SCALE GENOMIC DNA]</scope>
    <source>
        <strain evidence="3 4">HN2</strain>
    </source>
</reference>
<feature type="domain" description="HDOD" evidence="2">
    <location>
        <begin position="235"/>
        <end position="423"/>
    </location>
</feature>
<dbReference type="PROSITE" id="PS51833">
    <property type="entry name" value="HDOD"/>
    <property type="match status" value="1"/>
</dbReference>
<evidence type="ECO:0000256" key="1">
    <source>
        <dbReference type="SAM" id="MobiDB-lite"/>
    </source>
</evidence>
<dbReference type="Pfam" id="PF00563">
    <property type="entry name" value="EAL"/>
    <property type="match status" value="1"/>
</dbReference>
<name>A0A7J0BK88_9BACT</name>
<accession>A0A7J0BK88</accession>
<dbReference type="PANTHER" id="PTHR33525:SF4">
    <property type="entry name" value="CYCLIC DI-GMP PHOSPHODIESTERASE CDGJ"/>
    <property type="match status" value="1"/>
</dbReference>
<feature type="region of interest" description="Disordered" evidence="1">
    <location>
        <begin position="1"/>
        <end position="24"/>
    </location>
</feature>
<dbReference type="RefSeq" id="WP_174405238.1">
    <property type="nucleotide sequence ID" value="NZ_BLVO01000013.1"/>
</dbReference>
<dbReference type="Proteomes" id="UP000503840">
    <property type="component" value="Unassembled WGS sequence"/>
</dbReference>
<dbReference type="Pfam" id="PF08668">
    <property type="entry name" value="HDOD"/>
    <property type="match status" value="1"/>
</dbReference>
<evidence type="ECO:0000259" key="2">
    <source>
        <dbReference type="PROSITE" id="PS51833"/>
    </source>
</evidence>
<comment type="caution">
    <text evidence="3">The sequence shown here is derived from an EMBL/GenBank/DDBJ whole genome shotgun (WGS) entry which is preliminary data.</text>
</comment>
<proteinExistence type="predicted"/>
<gene>
    <name evidence="3" type="ORF">DSM101010T_19570</name>
</gene>